<keyword evidence="3" id="KW-1185">Reference proteome</keyword>
<sequence>MQCPFLIRFCAHKIVRQPRRKVGPRWRILRHRQSAAVFQCNDQYEHAADHLFSARRNDFSNVLPIDVLFPLPAAHLQAGVVDNDIDRRSARRQPADKPRINPVHDHLIRHSCCLLIPFYGGQPPHLGCRHFARVMADPAREQSANDAAKHDGTTFSDFSNDRNHQCWSSPRAGPRRASRRTSPHATCSSRQAPHCAADLFGGHTRPFTRRSLFNDHADSDHFQDHSRRSCRSANEGNPVRYCSRLADTQQDRFDGSLPLEQTLHGG</sequence>
<dbReference type="Proteomes" id="UP000076848">
    <property type="component" value="Unassembled WGS sequence"/>
</dbReference>
<name>A0A157S583_9BORD</name>
<gene>
    <name evidence="2" type="ORF">SAMEA3906486_00307</name>
</gene>
<dbReference type="EMBL" id="FKIF01000001">
    <property type="protein sequence ID" value="SAI65564.1"/>
    <property type="molecule type" value="Genomic_DNA"/>
</dbReference>
<evidence type="ECO:0000313" key="2">
    <source>
        <dbReference type="EMBL" id="SAI65564.1"/>
    </source>
</evidence>
<evidence type="ECO:0000313" key="3">
    <source>
        <dbReference type="Proteomes" id="UP000076848"/>
    </source>
</evidence>
<organism evidence="2 3">
    <name type="scientific">Bordetella ansorpii</name>
    <dbReference type="NCBI Taxonomy" id="288768"/>
    <lineage>
        <taxon>Bacteria</taxon>
        <taxon>Pseudomonadati</taxon>
        <taxon>Pseudomonadota</taxon>
        <taxon>Betaproteobacteria</taxon>
        <taxon>Burkholderiales</taxon>
        <taxon>Alcaligenaceae</taxon>
        <taxon>Bordetella</taxon>
    </lineage>
</organism>
<proteinExistence type="predicted"/>
<evidence type="ECO:0000256" key="1">
    <source>
        <dbReference type="SAM" id="MobiDB-lite"/>
    </source>
</evidence>
<feature type="compositionally biased region" description="Basic residues" evidence="1">
    <location>
        <begin position="173"/>
        <end position="182"/>
    </location>
</feature>
<accession>A0A157S583</accession>
<feature type="region of interest" description="Disordered" evidence="1">
    <location>
        <begin position="142"/>
        <end position="189"/>
    </location>
</feature>
<reference evidence="2 3" key="1">
    <citation type="submission" date="2016-04" db="EMBL/GenBank/DDBJ databases">
        <authorList>
            <consortium name="Pathogen Informatics"/>
        </authorList>
    </citation>
    <scope>NUCLEOTIDE SEQUENCE [LARGE SCALE GENOMIC DNA]</scope>
    <source>
        <strain evidence="2 3">H050680373</strain>
    </source>
</reference>
<protein>
    <submittedName>
        <fullName evidence="2">Uncharacterized protein</fullName>
    </submittedName>
</protein>
<dbReference type="AlphaFoldDB" id="A0A157S583"/>